<gene>
    <name evidence="1" type="ORF">MQE35_11070</name>
</gene>
<accession>A0A9E6ZPC1</accession>
<dbReference type="AlphaFoldDB" id="A0A9E6ZPC1"/>
<protein>
    <submittedName>
        <fullName evidence="1">Uncharacterized protein</fullName>
    </submittedName>
</protein>
<name>A0A9E6ZPC1_9FLAO</name>
<dbReference type="RefSeq" id="WP_255841448.1">
    <property type="nucleotide sequence ID" value="NZ_CP094358.1"/>
</dbReference>
<reference evidence="1" key="1">
    <citation type="submission" date="2022-03" db="EMBL/GenBank/DDBJ databases">
        <title>Description of Abyssus ytuae gen. nov., sp. nov., a novel member of the family Flavobacteriaceae isolated from the sediment of Mariana Trench.</title>
        <authorList>
            <person name="Zhang J."/>
            <person name="Xu X."/>
        </authorList>
    </citation>
    <scope>NUCLEOTIDE SEQUENCE</scope>
    <source>
        <strain evidence="1">MT3330</strain>
    </source>
</reference>
<sequence>MFKTSILKAKIKRSSVDFKNTYFWNSETSPRIIDLFFSDGEEIILFYIQSKNYSWILTNTRLIFPSQMQQIRLSELVNVSFDTVKNDPNQKMSNNKLTLHTLKDTTVIFVEEGTWHLLYEVFKFIIVNNKE</sequence>
<keyword evidence="2" id="KW-1185">Reference proteome</keyword>
<proteinExistence type="predicted"/>
<evidence type="ECO:0000313" key="1">
    <source>
        <dbReference type="EMBL" id="UOB16278.1"/>
    </source>
</evidence>
<organism evidence="1 2">
    <name type="scientific">Abyssalbus ytuae</name>
    <dbReference type="NCBI Taxonomy" id="2926907"/>
    <lineage>
        <taxon>Bacteria</taxon>
        <taxon>Pseudomonadati</taxon>
        <taxon>Bacteroidota</taxon>
        <taxon>Flavobacteriia</taxon>
        <taxon>Flavobacteriales</taxon>
        <taxon>Flavobacteriaceae</taxon>
        <taxon>Abyssalbus</taxon>
    </lineage>
</organism>
<dbReference type="Proteomes" id="UP000831290">
    <property type="component" value="Chromosome"/>
</dbReference>
<dbReference type="KEGG" id="fbm:MQE35_11070"/>
<evidence type="ECO:0000313" key="2">
    <source>
        <dbReference type="Proteomes" id="UP000831290"/>
    </source>
</evidence>
<dbReference type="EMBL" id="CP094358">
    <property type="protein sequence ID" value="UOB16278.1"/>
    <property type="molecule type" value="Genomic_DNA"/>
</dbReference>